<accession>A0ABZ2MYW7</accession>
<dbReference type="EMBL" id="CP147403">
    <property type="protein sequence ID" value="WXB90434.1"/>
    <property type="molecule type" value="Genomic_DNA"/>
</dbReference>
<keyword evidence="2" id="KW-1185">Reference proteome</keyword>
<gene>
    <name evidence="1" type="ORF">WCV66_09630</name>
</gene>
<reference evidence="1 2" key="1">
    <citation type="submission" date="2024-02" db="EMBL/GenBank/DDBJ databases">
        <title>Seven novel Bacillus-like species.</title>
        <authorList>
            <person name="Liu G."/>
        </authorList>
    </citation>
    <scope>NUCLEOTIDE SEQUENCE [LARGE SCALE GENOMIC DNA]</scope>
    <source>
        <strain evidence="1 2">FJAT-53654</strain>
    </source>
</reference>
<evidence type="ECO:0000313" key="2">
    <source>
        <dbReference type="Proteomes" id="UP001368328"/>
    </source>
</evidence>
<name>A0ABZ2MYW7_9BACI</name>
<organism evidence="1 2">
    <name type="scientific">Metabacillus rhizosphaerae</name>
    <dbReference type="NCBI Taxonomy" id="3117747"/>
    <lineage>
        <taxon>Bacteria</taxon>
        <taxon>Bacillati</taxon>
        <taxon>Bacillota</taxon>
        <taxon>Bacilli</taxon>
        <taxon>Bacillales</taxon>
        <taxon>Bacillaceae</taxon>
        <taxon>Metabacillus</taxon>
    </lineage>
</organism>
<dbReference type="Proteomes" id="UP001368328">
    <property type="component" value="Chromosome"/>
</dbReference>
<sequence length="58" mass="6779">MSDQYKLVRSCYYLDKEYKIIGELSSGFLLVVLQEDIDKGEYPLQILTIPSELVTEKY</sequence>
<evidence type="ECO:0000313" key="1">
    <source>
        <dbReference type="EMBL" id="WXB90434.1"/>
    </source>
</evidence>
<proteinExistence type="predicted"/>
<protein>
    <submittedName>
        <fullName evidence="1">Uncharacterized protein</fullName>
    </submittedName>
</protein>
<dbReference type="RefSeq" id="WP_338788821.1">
    <property type="nucleotide sequence ID" value="NZ_CP147403.1"/>
</dbReference>